<dbReference type="RefSeq" id="WP_188618387.1">
    <property type="nucleotide sequence ID" value="NZ_BMLV01000006.1"/>
</dbReference>
<comment type="caution">
    <text evidence="2">The sequence shown here is derived from an EMBL/GenBank/DDBJ whole genome shotgun (WGS) entry which is preliminary data.</text>
</comment>
<dbReference type="InterPro" id="IPR030395">
    <property type="entry name" value="GP_PDE_dom"/>
</dbReference>
<dbReference type="PROSITE" id="PS51704">
    <property type="entry name" value="GP_PDE"/>
    <property type="match status" value="1"/>
</dbReference>
<sequence>MKRFIVLIAIVMFNFSSSQTQIIAHRGFWKTHPATAENSIQSLKNAQGLKIYGSEFDVRMSKDGVLVVNHDEHINTLEISETLFKDLEKEKLSNGETLPTLEKYLKQGKKSKQVKLIVEIKPGKTPELENEMVMKTLEMVKRNQLENQCEFISFSLHLCQEIKRQNPNAIVQYLEGNLSPEQVKNAGLDGIDYHYSVFVEKHPEWISEAKKLGIITNVWTVNDEVIFKKLVEMGVDFVTTNVPDELMKHH</sequence>
<name>A0ABQ2NNQ6_9FLAO</name>
<dbReference type="Pfam" id="PF03009">
    <property type="entry name" value="GDPD"/>
    <property type="match status" value="1"/>
</dbReference>
<dbReference type="EMBL" id="BMLV01000006">
    <property type="protein sequence ID" value="GGP05931.1"/>
    <property type="molecule type" value="Genomic_DNA"/>
</dbReference>
<accession>A0ABQ2NNQ6</accession>
<dbReference type="PANTHER" id="PTHR46211:SF1">
    <property type="entry name" value="GLYCEROPHOSPHODIESTER PHOSPHODIESTERASE, CYTOPLASMIC"/>
    <property type="match status" value="1"/>
</dbReference>
<dbReference type="Proteomes" id="UP000620064">
    <property type="component" value="Unassembled WGS sequence"/>
</dbReference>
<evidence type="ECO:0000313" key="2">
    <source>
        <dbReference type="EMBL" id="GGP05931.1"/>
    </source>
</evidence>
<protein>
    <submittedName>
        <fullName evidence="2">Glycerophosphoryl diester phosphodiesterase</fullName>
    </submittedName>
</protein>
<organism evidence="2 3">
    <name type="scientific">Cloacibacterium rupense</name>
    <dbReference type="NCBI Taxonomy" id="517423"/>
    <lineage>
        <taxon>Bacteria</taxon>
        <taxon>Pseudomonadati</taxon>
        <taxon>Bacteroidota</taxon>
        <taxon>Flavobacteriia</taxon>
        <taxon>Flavobacteriales</taxon>
        <taxon>Weeksellaceae</taxon>
    </lineage>
</organism>
<evidence type="ECO:0000259" key="1">
    <source>
        <dbReference type="PROSITE" id="PS51704"/>
    </source>
</evidence>
<dbReference type="PANTHER" id="PTHR46211">
    <property type="entry name" value="GLYCEROPHOSPHORYL DIESTER PHOSPHODIESTERASE"/>
    <property type="match status" value="1"/>
</dbReference>
<evidence type="ECO:0000313" key="3">
    <source>
        <dbReference type="Proteomes" id="UP000620064"/>
    </source>
</evidence>
<dbReference type="InterPro" id="IPR017946">
    <property type="entry name" value="PLC-like_Pdiesterase_TIM-brl"/>
</dbReference>
<reference evidence="3" key="1">
    <citation type="journal article" date="2019" name="Int. J. Syst. Evol. Microbiol.">
        <title>The Global Catalogue of Microorganisms (GCM) 10K type strain sequencing project: providing services to taxonomists for standard genome sequencing and annotation.</title>
        <authorList>
            <consortium name="The Broad Institute Genomics Platform"/>
            <consortium name="The Broad Institute Genome Sequencing Center for Infectious Disease"/>
            <person name="Wu L."/>
            <person name="Ma J."/>
        </authorList>
    </citation>
    <scope>NUCLEOTIDE SEQUENCE [LARGE SCALE GENOMIC DNA]</scope>
    <source>
        <strain evidence="3">CGMCC 1.7656</strain>
    </source>
</reference>
<keyword evidence="3" id="KW-1185">Reference proteome</keyword>
<gene>
    <name evidence="2" type="ORF">GCM10010992_24130</name>
</gene>
<feature type="domain" description="GP-PDE" evidence="1">
    <location>
        <begin position="20"/>
        <end position="250"/>
    </location>
</feature>
<dbReference type="Gene3D" id="3.20.20.190">
    <property type="entry name" value="Phosphatidylinositol (PI) phosphodiesterase"/>
    <property type="match status" value="1"/>
</dbReference>
<dbReference type="SUPFAM" id="SSF51695">
    <property type="entry name" value="PLC-like phosphodiesterases"/>
    <property type="match status" value="1"/>
</dbReference>
<proteinExistence type="predicted"/>